<dbReference type="AlphaFoldDB" id="A0A8S1DUN8"/>
<dbReference type="InterPro" id="IPR034783">
    <property type="entry name" value="SNX4"/>
</dbReference>
<dbReference type="Gene3D" id="1.20.1270.60">
    <property type="entry name" value="Arfaptin homology (AH) domain/BAR domain"/>
    <property type="match status" value="1"/>
</dbReference>
<dbReference type="GO" id="GO:0031901">
    <property type="term" value="C:early endosome membrane"/>
    <property type="evidence" value="ECO:0007669"/>
    <property type="project" value="TreeGrafter"/>
</dbReference>
<dbReference type="GO" id="GO:0031201">
    <property type="term" value="C:SNARE complex"/>
    <property type="evidence" value="ECO:0007669"/>
    <property type="project" value="TreeGrafter"/>
</dbReference>
<dbReference type="OrthoDB" id="289314at2759"/>
<evidence type="ECO:0000256" key="1">
    <source>
        <dbReference type="ARBA" id="ARBA00010883"/>
    </source>
</evidence>
<dbReference type="EMBL" id="CADEPI010000599">
    <property type="protein sequence ID" value="CAB3387634.1"/>
    <property type="molecule type" value="Genomic_DNA"/>
</dbReference>
<dbReference type="InterPro" id="IPR001683">
    <property type="entry name" value="PX_dom"/>
</dbReference>
<dbReference type="PANTHER" id="PTHR46596">
    <property type="entry name" value="SORTING NEXIN-4"/>
    <property type="match status" value="1"/>
</dbReference>
<comment type="caution">
    <text evidence="4">The sequence shown here is derived from an EMBL/GenBank/DDBJ whole genome shotgun (WGS) entry which is preliminary data.</text>
</comment>
<sequence length="421" mass="48708">MEQPTDDCEGAVAQQLDQEQESLGTLIDHLEIVVTEAEKRTNGALNIREFYTVYLVETKLLKGSKWPNSRELSSLWRRYSQFEMLKLYLENMYPFVVCPCLPEKKSVYSWNAATNSSDTFDPDFVDRRRAGLETFLIRVASHPIICRDVVLLMFLQQNEGWQDKLKDYAGYITKAESKLKSLSLPSRLKNPDKRFEVYHKYGSDLHLNISSTLKLRSKALEKQYCLHKLHANYGRVFSEWSAIEKEMGDGLQRAGHYMDSYASCIDSTLEEEELVADQLKEYLYLANSLQSVCRKQQIMQLNLERAMAVVDSKNIEKQRIQQGKSSLMSRLFGAVDSEEIREAKLEELEHKITQENNSVIVAQADLNKFTMNALEDIQRFQNQKNQDLKETIRAFATLQVKASRKNLTVWTHMRDCLTSIP</sequence>
<dbReference type="SMART" id="SM00312">
    <property type="entry name" value="PX"/>
    <property type="match status" value="1"/>
</dbReference>
<dbReference type="GO" id="GO:0005886">
    <property type="term" value="C:plasma membrane"/>
    <property type="evidence" value="ECO:0007669"/>
    <property type="project" value="TreeGrafter"/>
</dbReference>
<evidence type="ECO:0000256" key="2">
    <source>
        <dbReference type="SAM" id="Coils"/>
    </source>
</evidence>
<dbReference type="GO" id="GO:0032266">
    <property type="term" value="F:phosphatidylinositol-3-phosphate binding"/>
    <property type="evidence" value="ECO:0007669"/>
    <property type="project" value="TreeGrafter"/>
</dbReference>
<accession>A0A8S1DUN8</accession>
<dbReference type="Pfam" id="PF00787">
    <property type="entry name" value="PX"/>
    <property type="match status" value="1"/>
</dbReference>
<keyword evidence="5" id="KW-1185">Reference proteome</keyword>
<gene>
    <name evidence="4" type="ORF">CLODIP_2_CD13979</name>
</gene>
<dbReference type="GO" id="GO:0015031">
    <property type="term" value="P:protein transport"/>
    <property type="evidence" value="ECO:0007669"/>
    <property type="project" value="InterPro"/>
</dbReference>
<feature type="coiled-coil region" evidence="2">
    <location>
        <begin position="345"/>
        <end position="391"/>
    </location>
</feature>
<dbReference type="InterPro" id="IPR027267">
    <property type="entry name" value="AH/BAR_dom_sf"/>
</dbReference>
<dbReference type="GO" id="GO:2000786">
    <property type="term" value="P:positive regulation of autophagosome assembly"/>
    <property type="evidence" value="ECO:0007669"/>
    <property type="project" value="TreeGrafter"/>
</dbReference>
<feature type="domain" description="PX" evidence="3">
    <location>
        <begin position="32"/>
        <end position="161"/>
    </location>
</feature>
<proteinExistence type="inferred from homology"/>
<evidence type="ECO:0000313" key="5">
    <source>
        <dbReference type="Proteomes" id="UP000494165"/>
    </source>
</evidence>
<dbReference type="PROSITE" id="PS50195">
    <property type="entry name" value="PX"/>
    <property type="match status" value="1"/>
</dbReference>
<comment type="similarity">
    <text evidence="1">Belongs to the sorting nexin family.</text>
</comment>
<dbReference type="Gene3D" id="3.30.1520.10">
    <property type="entry name" value="Phox-like domain"/>
    <property type="match status" value="1"/>
</dbReference>
<evidence type="ECO:0000259" key="3">
    <source>
        <dbReference type="PROSITE" id="PS50195"/>
    </source>
</evidence>
<organism evidence="4 5">
    <name type="scientific">Cloeon dipterum</name>
    <dbReference type="NCBI Taxonomy" id="197152"/>
    <lineage>
        <taxon>Eukaryota</taxon>
        <taxon>Metazoa</taxon>
        <taxon>Ecdysozoa</taxon>
        <taxon>Arthropoda</taxon>
        <taxon>Hexapoda</taxon>
        <taxon>Insecta</taxon>
        <taxon>Pterygota</taxon>
        <taxon>Palaeoptera</taxon>
        <taxon>Ephemeroptera</taxon>
        <taxon>Pisciforma</taxon>
        <taxon>Baetidae</taxon>
        <taxon>Cloeon</taxon>
    </lineage>
</organism>
<reference evidence="4 5" key="1">
    <citation type="submission" date="2020-04" db="EMBL/GenBank/DDBJ databases">
        <authorList>
            <person name="Alioto T."/>
            <person name="Alioto T."/>
            <person name="Gomez Garrido J."/>
        </authorList>
    </citation>
    <scope>NUCLEOTIDE SEQUENCE [LARGE SCALE GENOMIC DNA]</scope>
</reference>
<dbReference type="SUPFAM" id="SSF64268">
    <property type="entry name" value="PX domain"/>
    <property type="match status" value="1"/>
</dbReference>
<dbReference type="InterPro" id="IPR036871">
    <property type="entry name" value="PX_dom_sf"/>
</dbReference>
<name>A0A8S1DUN8_9INSE</name>
<keyword evidence="2" id="KW-0175">Coiled coil</keyword>
<protein>
    <recommendedName>
        <fullName evidence="3">PX domain-containing protein</fullName>
    </recommendedName>
</protein>
<dbReference type="PANTHER" id="PTHR46596:SF1">
    <property type="entry name" value="SORTING NEXIN-4"/>
    <property type="match status" value="1"/>
</dbReference>
<evidence type="ECO:0000313" key="4">
    <source>
        <dbReference type="EMBL" id="CAB3387634.1"/>
    </source>
</evidence>
<dbReference type="Proteomes" id="UP000494165">
    <property type="component" value="Unassembled WGS sequence"/>
</dbReference>